<dbReference type="AlphaFoldDB" id="A0AAW0ZHH2"/>
<dbReference type="Pfam" id="PF02944">
    <property type="entry name" value="BESS"/>
    <property type="match status" value="1"/>
</dbReference>
<feature type="domain" description="BESS" evidence="4">
    <location>
        <begin position="193"/>
        <end position="232"/>
    </location>
</feature>
<dbReference type="GO" id="GO:0005634">
    <property type="term" value="C:nucleus"/>
    <property type="evidence" value="ECO:0007669"/>
    <property type="project" value="UniProtKB-SubCell"/>
</dbReference>
<protein>
    <recommendedName>
        <fullName evidence="7">Transcription factor Adf-1</fullName>
    </recommendedName>
</protein>
<dbReference type="PANTHER" id="PTHR12243:SF67">
    <property type="entry name" value="COREPRESSOR OF PANGOLIN, ISOFORM A-RELATED"/>
    <property type="match status" value="1"/>
</dbReference>
<feature type="compositionally biased region" description="Low complexity" evidence="2">
    <location>
        <begin position="145"/>
        <end position="158"/>
    </location>
</feature>
<dbReference type="Pfam" id="PF10545">
    <property type="entry name" value="MADF_DNA_bdg"/>
    <property type="match status" value="1"/>
</dbReference>
<dbReference type="EMBL" id="JAWNGG020000196">
    <property type="protein sequence ID" value="KAK9297114.1"/>
    <property type="molecule type" value="Genomic_DNA"/>
</dbReference>
<dbReference type="InterPro" id="IPR006578">
    <property type="entry name" value="MADF-dom"/>
</dbReference>
<gene>
    <name evidence="5" type="ORF">QLX08_009078</name>
</gene>
<comment type="caution">
    <text evidence="5">The sequence shown here is derived from an EMBL/GenBank/DDBJ whole genome shotgun (WGS) entry which is preliminary data.</text>
</comment>
<keyword evidence="1" id="KW-0539">Nucleus</keyword>
<dbReference type="InterPro" id="IPR004210">
    <property type="entry name" value="BESS_motif"/>
</dbReference>
<name>A0AAW0ZHH2_9HYME</name>
<dbReference type="GO" id="GO:0005667">
    <property type="term" value="C:transcription regulator complex"/>
    <property type="evidence" value="ECO:0007669"/>
    <property type="project" value="TreeGrafter"/>
</dbReference>
<sequence>MSNALISLVYKRRALWDQKDRNHHNRYILDKLWEEVATELHSTSKEIRNKWKNLRDKFRIEMYKRIKPKSGDGTGEYIENLDENQQINEAEVSSWQYFKPLSFLKDQFTSRENKGNKNLTSQKATLPAPVDPATLDPNDSLFEDSSPSPSPSVASCSSSHKKKSKRPHNHSSDIGSKLVELEKKKLKLLAEDQNEDIRFFESLIPHIKKLSDEKRMLLMMDIQQVVYRHVYGTAQTPFSPLQGHTIYREFMSRD</sequence>
<keyword evidence="6" id="KW-1185">Reference proteome</keyword>
<evidence type="ECO:0000313" key="6">
    <source>
        <dbReference type="Proteomes" id="UP001432146"/>
    </source>
</evidence>
<organism evidence="5 6">
    <name type="scientific">Tetragonisca angustula</name>
    <dbReference type="NCBI Taxonomy" id="166442"/>
    <lineage>
        <taxon>Eukaryota</taxon>
        <taxon>Metazoa</taxon>
        <taxon>Ecdysozoa</taxon>
        <taxon>Arthropoda</taxon>
        <taxon>Hexapoda</taxon>
        <taxon>Insecta</taxon>
        <taxon>Pterygota</taxon>
        <taxon>Neoptera</taxon>
        <taxon>Endopterygota</taxon>
        <taxon>Hymenoptera</taxon>
        <taxon>Apocrita</taxon>
        <taxon>Aculeata</taxon>
        <taxon>Apoidea</taxon>
        <taxon>Anthophila</taxon>
        <taxon>Apidae</taxon>
        <taxon>Tetragonisca</taxon>
    </lineage>
</organism>
<evidence type="ECO:0000313" key="5">
    <source>
        <dbReference type="EMBL" id="KAK9297114.1"/>
    </source>
</evidence>
<feature type="compositionally biased region" description="Basic residues" evidence="2">
    <location>
        <begin position="159"/>
        <end position="169"/>
    </location>
</feature>
<dbReference type="SMART" id="SM00595">
    <property type="entry name" value="MADF"/>
    <property type="match status" value="1"/>
</dbReference>
<dbReference type="GO" id="GO:0003677">
    <property type="term" value="F:DNA binding"/>
    <property type="evidence" value="ECO:0007669"/>
    <property type="project" value="InterPro"/>
</dbReference>
<dbReference type="PROSITE" id="PS51029">
    <property type="entry name" value="MADF"/>
    <property type="match status" value="1"/>
</dbReference>
<proteinExistence type="predicted"/>
<dbReference type="PANTHER" id="PTHR12243">
    <property type="entry name" value="MADF DOMAIN TRANSCRIPTION FACTOR"/>
    <property type="match status" value="1"/>
</dbReference>
<dbReference type="InterPro" id="IPR039353">
    <property type="entry name" value="TF_Adf1"/>
</dbReference>
<reference evidence="5 6" key="1">
    <citation type="submission" date="2024-05" db="EMBL/GenBank/DDBJ databases">
        <title>The nuclear and mitochondrial genome assemblies of Tetragonisca angustula (Apidae: Meliponini), a tiny yet remarkable pollinator in the Neotropics.</title>
        <authorList>
            <person name="Ferrari R."/>
            <person name="Ricardo P.C."/>
            <person name="Dias F.C."/>
            <person name="Araujo N.S."/>
            <person name="Soares D.O."/>
            <person name="Zhou Q.-S."/>
            <person name="Zhu C.-D."/>
            <person name="Coutinho L."/>
            <person name="Airas M.C."/>
            <person name="Batista T.M."/>
        </authorList>
    </citation>
    <scope>NUCLEOTIDE SEQUENCE [LARGE SCALE GENOMIC DNA]</scope>
    <source>
        <strain evidence="5">ASF017062</strain>
        <tissue evidence="5">Abdomen</tissue>
    </source>
</reference>
<comment type="subcellular location">
    <subcellularLocation>
        <location evidence="1">Nucleus</location>
    </subcellularLocation>
</comment>
<dbReference type="PROSITE" id="PS51031">
    <property type="entry name" value="BESS"/>
    <property type="match status" value="1"/>
</dbReference>
<dbReference type="GO" id="GO:0006357">
    <property type="term" value="P:regulation of transcription by RNA polymerase II"/>
    <property type="evidence" value="ECO:0007669"/>
    <property type="project" value="TreeGrafter"/>
</dbReference>
<feature type="region of interest" description="Disordered" evidence="2">
    <location>
        <begin position="112"/>
        <end position="176"/>
    </location>
</feature>
<dbReference type="Proteomes" id="UP001432146">
    <property type="component" value="Unassembled WGS sequence"/>
</dbReference>
<evidence type="ECO:0000256" key="1">
    <source>
        <dbReference type="PROSITE-ProRule" id="PRU00371"/>
    </source>
</evidence>
<accession>A0AAW0ZHH2</accession>
<feature type="domain" description="MADF" evidence="3">
    <location>
        <begin position="4"/>
        <end position="109"/>
    </location>
</feature>
<evidence type="ECO:0000259" key="3">
    <source>
        <dbReference type="PROSITE" id="PS51029"/>
    </source>
</evidence>
<evidence type="ECO:0000259" key="4">
    <source>
        <dbReference type="PROSITE" id="PS51031"/>
    </source>
</evidence>
<evidence type="ECO:0000256" key="2">
    <source>
        <dbReference type="SAM" id="MobiDB-lite"/>
    </source>
</evidence>
<evidence type="ECO:0008006" key="7">
    <source>
        <dbReference type="Google" id="ProtNLM"/>
    </source>
</evidence>